<dbReference type="Proteomes" id="UP000322214">
    <property type="component" value="Chromosome"/>
</dbReference>
<accession>A0A5B9P1G7</accession>
<evidence type="ECO:0000313" key="2">
    <source>
        <dbReference type="EMBL" id="QEG20158.1"/>
    </source>
</evidence>
<name>A0A5B9P1G7_9BACT</name>
<feature type="transmembrane region" description="Helical" evidence="1">
    <location>
        <begin position="14"/>
        <end position="38"/>
    </location>
</feature>
<keyword evidence="1" id="KW-1133">Transmembrane helix</keyword>
<dbReference type="AlphaFoldDB" id="A0A5B9P1G7"/>
<feature type="transmembrane region" description="Helical" evidence="1">
    <location>
        <begin position="50"/>
        <end position="72"/>
    </location>
</feature>
<organism evidence="2 3">
    <name type="scientific">Mariniblastus fucicola</name>
    <dbReference type="NCBI Taxonomy" id="980251"/>
    <lineage>
        <taxon>Bacteria</taxon>
        <taxon>Pseudomonadati</taxon>
        <taxon>Planctomycetota</taxon>
        <taxon>Planctomycetia</taxon>
        <taxon>Pirellulales</taxon>
        <taxon>Pirellulaceae</taxon>
        <taxon>Mariniblastus</taxon>
    </lineage>
</organism>
<keyword evidence="1" id="KW-0472">Membrane</keyword>
<protein>
    <recommendedName>
        <fullName evidence="4">Lipopolysaccharide assembly protein A domain-containing protein</fullName>
    </recommendedName>
</protein>
<dbReference type="EMBL" id="CP042912">
    <property type="protein sequence ID" value="QEG20158.1"/>
    <property type="molecule type" value="Genomic_DNA"/>
</dbReference>
<dbReference type="RefSeq" id="WP_075085765.1">
    <property type="nucleotide sequence ID" value="NZ_CP042912.1"/>
</dbReference>
<sequence>MENQASNQFSIQRLFWTLIVASVIFKLADMTGIVDAFSSSWKFARGNGQVGVIISVIILSLVVMVYIGWIGLRLPWLIEQSSEIRKKRAQRRKQLLRELESRQK</sequence>
<dbReference type="STRING" id="980251.GCA_001642875_03756"/>
<reference evidence="2 3" key="1">
    <citation type="submission" date="2019-08" db="EMBL/GenBank/DDBJ databases">
        <title>Deep-cultivation of Planctomycetes and their phenomic and genomic characterization uncovers novel biology.</title>
        <authorList>
            <person name="Wiegand S."/>
            <person name="Jogler M."/>
            <person name="Boedeker C."/>
            <person name="Pinto D."/>
            <person name="Vollmers J."/>
            <person name="Rivas-Marin E."/>
            <person name="Kohn T."/>
            <person name="Peeters S.H."/>
            <person name="Heuer A."/>
            <person name="Rast P."/>
            <person name="Oberbeckmann S."/>
            <person name="Bunk B."/>
            <person name="Jeske O."/>
            <person name="Meyerdierks A."/>
            <person name="Storesund J.E."/>
            <person name="Kallscheuer N."/>
            <person name="Luecker S."/>
            <person name="Lage O.M."/>
            <person name="Pohl T."/>
            <person name="Merkel B.J."/>
            <person name="Hornburger P."/>
            <person name="Mueller R.-W."/>
            <person name="Bruemmer F."/>
            <person name="Labrenz M."/>
            <person name="Spormann A.M."/>
            <person name="Op den Camp H."/>
            <person name="Overmann J."/>
            <person name="Amann R."/>
            <person name="Jetten M.S.M."/>
            <person name="Mascher T."/>
            <person name="Medema M.H."/>
            <person name="Devos D.P."/>
            <person name="Kaster A.-K."/>
            <person name="Ovreas L."/>
            <person name="Rohde M."/>
            <person name="Galperin M.Y."/>
            <person name="Jogler C."/>
        </authorList>
    </citation>
    <scope>NUCLEOTIDE SEQUENCE [LARGE SCALE GENOMIC DNA]</scope>
    <source>
        <strain evidence="2 3">FC18</strain>
    </source>
</reference>
<dbReference type="KEGG" id="mff:MFFC18_00050"/>
<gene>
    <name evidence="2" type="ORF">MFFC18_00050</name>
</gene>
<evidence type="ECO:0008006" key="4">
    <source>
        <dbReference type="Google" id="ProtNLM"/>
    </source>
</evidence>
<keyword evidence="3" id="KW-1185">Reference proteome</keyword>
<evidence type="ECO:0000256" key="1">
    <source>
        <dbReference type="SAM" id="Phobius"/>
    </source>
</evidence>
<proteinExistence type="predicted"/>
<keyword evidence="1" id="KW-0812">Transmembrane</keyword>
<evidence type="ECO:0000313" key="3">
    <source>
        <dbReference type="Proteomes" id="UP000322214"/>
    </source>
</evidence>